<dbReference type="KEGG" id="lmat:92515538"/>
<evidence type="ECO:0000256" key="3">
    <source>
        <dbReference type="SAM" id="MobiDB-lite"/>
    </source>
</evidence>
<protein>
    <recommendedName>
        <fullName evidence="4">PDEase domain-containing protein</fullName>
    </recommendedName>
</protein>
<dbReference type="GO" id="GO:0007165">
    <property type="term" value="P:signal transduction"/>
    <property type="evidence" value="ECO:0007669"/>
    <property type="project" value="InterPro"/>
</dbReference>
<name>A0A836GYN6_9TRYP</name>
<comment type="caution">
    <text evidence="5">The sequence shown here is derived from an EMBL/GenBank/DDBJ whole genome shotgun (WGS) entry which is preliminary data.</text>
</comment>
<feature type="region of interest" description="Disordered" evidence="3">
    <location>
        <begin position="1555"/>
        <end position="1579"/>
    </location>
</feature>
<feature type="region of interest" description="Disordered" evidence="3">
    <location>
        <begin position="226"/>
        <end position="278"/>
    </location>
</feature>
<dbReference type="GO" id="GO:0004114">
    <property type="term" value="F:3',5'-cyclic-nucleotide phosphodiesterase activity"/>
    <property type="evidence" value="ECO:0007669"/>
    <property type="project" value="InterPro"/>
</dbReference>
<evidence type="ECO:0000256" key="1">
    <source>
        <dbReference type="ARBA" id="ARBA00022723"/>
    </source>
</evidence>
<accession>A0A836GYN6</accession>
<reference evidence="5 6" key="1">
    <citation type="submission" date="2021-03" db="EMBL/GenBank/DDBJ databases">
        <title>Leishmania (Mundinia) martiniquensis Genome sequencing and assembly.</title>
        <authorList>
            <person name="Almutairi H."/>
            <person name="Gatherer D."/>
        </authorList>
    </citation>
    <scope>NUCLEOTIDE SEQUENCE [LARGE SCALE GENOMIC DNA]</scope>
    <source>
        <strain evidence="5">LSCM1</strain>
    </source>
</reference>
<evidence type="ECO:0000256" key="2">
    <source>
        <dbReference type="ARBA" id="ARBA00022801"/>
    </source>
</evidence>
<dbReference type="RefSeq" id="XP_067179661.1">
    <property type="nucleotide sequence ID" value="XM_067323026.1"/>
</dbReference>
<dbReference type="InterPro" id="IPR036971">
    <property type="entry name" value="PDEase_catalytic_dom_sf"/>
</dbReference>
<evidence type="ECO:0000259" key="4">
    <source>
        <dbReference type="PROSITE" id="PS51845"/>
    </source>
</evidence>
<feature type="compositionally biased region" description="Low complexity" evidence="3">
    <location>
        <begin position="412"/>
        <end position="434"/>
    </location>
</feature>
<dbReference type="Proteomes" id="UP000673552">
    <property type="component" value="Chromosome 17"/>
</dbReference>
<dbReference type="PROSITE" id="PS51845">
    <property type="entry name" value="PDEASE_I_2"/>
    <property type="match status" value="1"/>
</dbReference>
<feature type="region of interest" description="Disordered" evidence="3">
    <location>
        <begin position="514"/>
        <end position="557"/>
    </location>
</feature>
<feature type="compositionally biased region" description="Low complexity" evidence="3">
    <location>
        <begin position="226"/>
        <end position="273"/>
    </location>
</feature>
<dbReference type="SUPFAM" id="SSF109604">
    <property type="entry name" value="HD-domain/PDEase-like"/>
    <property type="match status" value="1"/>
</dbReference>
<evidence type="ECO:0000313" key="6">
    <source>
        <dbReference type="Proteomes" id="UP000673552"/>
    </source>
</evidence>
<feature type="compositionally biased region" description="Polar residues" evidence="3">
    <location>
        <begin position="1475"/>
        <end position="1486"/>
    </location>
</feature>
<feature type="region of interest" description="Disordered" evidence="3">
    <location>
        <begin position="1"/>
        <end position="100"/>
    </location>
</feature>
<keyword evidence="1" id="KW-0479">Metal-binding</keyword>
<proteinExistence type="predicted"/>
<organism evidence="5 6">
    <name type="scientific">Leishmania martiniquensis</name>
    <dbReference type="NCBI Taxonomy" id="1580590"/>
    <lineage>
        <taxon>Eukaryota</taxon>
        <taxon>Discoba</taxon>
        <taxon>Euglenozoa</taxon>
        <taxon>Kinetoplastea</taxon>
        <taxon>Metakinetoplastina</taxon>
        <taxon>Trypanosomatida</taxon>
        <taxon>Trypanosomatidae</taxon>
        <taxon>Leishmaniinae</taxon>
        <taxon>Leishmania</taxon>
    </lineage>
</organism>
<feature type="compositionally biased region" description="Basic and acidic residues" evidence="3">
    <location>
        <begin position="1"/>
        <end position="19"/>
    </location>
</feature>
<dbReference type="EMBL" id="JAFEUZ010000017">
    <property type="protein sequence ID" value="KAG5481554.1"/>
    <property type="molecule type" value="Genomic_DNA"/>
</dbReference>
<feature type="compositionally biased region" description="Polar residues" evidence="3">
    <location>
        <begin position="1454"/>
        <end position="1467"/>
    </location>
</feature>
<sequence length="1629" mass="171665">MLPTISKRDRAPRPLHREPPTAVPERPAGVGGEAGGVALAVDVRTPLAAEGANAERSSRRRGHPVHSSASTSSGFHDTAATHTQTAPGKAGEVTHEVGDRGQSQCNLLTTFAKTSATGPAAVGAPPLQDNFASFGEADSVDGTPQTRRAPTPVQSASAADAPSVQLLQQLQQLLQSGAPTAMLQQWVSRQLHQSTLLAIPARPAAGVIVVPPPSASPLTPAALSAAALRQPTSPRITGGTRPPRRPASAVSFSLSTSPHPHMHQQQQQQLSPQRGSSLEGANAAFEPFRTPSASESACTANSGNAFTALPPTLDGGAGVLEPAMSTATPVVVAVPLEADIRAPLSGNSLPPLTGSAVTASLERGPCSNGADPLAESSRSNVELGARQRCTGGNLRKASRPHLQHSQWRSFRCHSSNPSRSSPVRPSGGAWPAAASGAGAGLAASAIIFHSTPSSPAGTPECRRIASALHSATKAALYATTSQVVAENQQNISLMLGGRFSRHLENFVRRVATPLTLGRSGSPGTPALAGTARGSAYSQGALRGDSDAGSDGDESSITSATSALERLDAPHVSSIAQQTRSLTAASVPLTVAERSAVAAAEFPTGRVPAACVPAVDSTCGPAREFIVKSSQPAAEPPRFSGAGAEVFGSSSAGVSWRPAHGIVSSDGSSLPMVPCDSSTTSAAPPPPHASAGPASVHCFSNSTPPEPSTNSDAEAQLKVSLRQRESSSRRSAVRAARTPLAATEAGPDDTAAPVAAADVLDVVSLIEVDMEAMSASCTPAQESASHNTSFLLSGGDAHQLPRSWGGAAAHAGERNHHNPQRGCISTVSPVNTSASPLLSAHVSLIPSSPAAALATSLSQFTSTSAATQCARRASVPLRRTTSFVSITSSHLGCGGAIGGYGASSLLHLAGRDSASLQDDIPSLGSGHTAGMSLGDGMSGNRRHPSSVLHLSRSSVNGGVDPMNGVMASFILDDISGAQRRSGPRFLRSFCRHTPVRVTESVTHEALEELGVPFIEGIDQASVPTNVLTLMDVYGFTDSCSFYVAMCLNVFLRYAFVQRFGWSVQKLKSFLEVAATYFRGGNPFHNPVHAVDVVMAAHQWASEGSTSAALSDDEVMTFLFTAMVQQLAHTGADNSLLARLKHPYAMLCSYASPQQGATVALVMALLSRPELHFLPVPFLATTRTTGAGGAADPAVVQEWTTSRESHMYDMLADLIMATDERNHATLKQGIVRMGEENARRHGCMCASAHADRSHSILSRHLFRTASQTDTSAQLQYPSPLGSFCLNCCAYITDTHVPTLLKAVLHFIDFAYLFRPYPVYLSGNIAYMAEVYRQMEREYLLLQRVQRQQLLKALTWRAGGERLGEEAPLQPSSPQRFGTPFSASAAGACTPAVTLATALLAEQQPWRQGVAHASTMTSLQRNNDEAVIATDTMPPSCSEAAAALPSEMTASRRCASRSLQGQEKSMQLTSMPPEEDVTSANPRRSTTRAQPLKGLGRDIVLISLEDLCLPFLEQLAPYMPEAWVAASYRNHQTLMRSLPTPEKFDEIVNRLLDMGEETEAERLEEDRKKEGELDDESDPLTSERPFTLPWRLLRPVRPVAAEWTVNKDGLVRRVLMEIMRGPEELLKEHDGS</sequence>
<dbReference type="Gene3D" id="1.10.1300.10">
    <property type="entry name" value="3'5'-cyclic nucleotide phosphodiesterase, catalytic domain"/>
    <property type="match status" value="1"/>
</dbReference>
<feature type="region of interest" description="Disordered" evidence="3">
    <location>
        <begin position="391"/>
        <end position="434"/>
    </location>
</feature>
<feature type="compositionally biased region" description="Basic and acidic residues" evidence="3">
    <location>
        <begin position="1557"/>
        <end position="1568"/>
    </location>
</feature>
<gene>
    <name evidence="5" type="ORF">LSCM1_05576</name>
</gene>
<keyword evidence="2" id="KW-0378">Hydrolase</keyword>
<feature type="region of interest" description="Disordered" evidence="3">
    <location>
        <begin position="1445"/>
        <end position="1486"/>
    </location>
</feature>
<dbReference type="InterPro" id="IPR002073">
    <property type="entry name" value="PDEase_catalytic_dom"/>
</dbReference>
<feature type="compositionally biased region" description="Polar residues" evidence="3">
    <location>
        <begin position="67"/>
        <end position="86"/>
    </location>
</feature>
<dbReference type="Pfam" id="PF00233">
    <property type="entry name" value="PDEase_I"/>
    <property type="match status" value="1"/>
</dbReference>
<feature type="compositionally biased region" description="Low complexity" evidence="3">
    <location>
        <begin position="688"/>
        <end position="710"/>
    </location>
</feature>
<keyword evidence="6" id="KW-1185">Reference proteome</keyword>
<feature type="region of interest" description="Disordered" evidence="3">
    <location>
        <begin position="664"/>
        <end position="747"/>
    </location>
</feature>
<feature type="domain" description="PDEase" evidence="4">
    <location>
        <begin position="996"/>
        <end position="1411"/>
    </location>
</feature>
<dbReference type="OrthoDB" id="546632at2759"/>
<dbReference type="GeneID" id="92515538"/>
<evidence type="ECO:0000313" key="5">
    <source>
        <dbReference type="EMBL" id="KAG5481554.1"/>
    </source>
</evidence>
<dbReference type="GO" id="GO:0046872">
    <property type="term" value="F:metal ion binding"/>
    <property type="evidence" value="ECO:0007669"/>
    <property type="project" value="UniProtKB-KW"/>
</dbReference>
<dbReference type="PANTHER" id="PTHR11347">
    <property type="entry name" value="CYCLIC NUCLEOTIDE PHOSPHODIESTERASE"/>
    <property type="match status" value="1"/>
</dbReference>